<dbReference type="Gene3D" id="3.30.70.370">
    <property type="match status" value="1"/>
</dbReference>
<dbReference type="Gene3D" id="1.10.150.20">
    <property type="entry name" value="5' to 3' exonuclease, C-terminal subdomain"/>
    <property type="match status" value="1"/>
</dbReference>
<dbReference type="GO" id="GO:0006261">
    <property type="term" value="P:DNA-templated DNA replication"/>
    <property type="evidence" value="ECO:0007669"/>
    <property type="project" value="InterPro"/>
</dbReference>
<dbReference type="SMART" id="SM00482">
    <property type="entry name" value="POLAc"/>
    <property type="match status" value="1"/>
</dbReference>
<organism evidence="4">
    <name type="scientific">Siphoviridae sp. ctFiA6</name>
    <dbReference type="NCBI Taxonomy" id="2823573"/>
    <lineage>
        <taxon>Viruses</taxon>
        <taxon>Duplodnaviria</taxon>
        <taxon>Heunggongvirae</taxon>
        <taxon>Uroviricota</taxon>
        <taxon>Caudoviricetes</taxon>
    </lineage>
</organism>
<dbReference type="EMBL" id="BK014714">
    <property type="protein sequence ID" value="DAD69023.1"/>
    <property type="molecule type" value="Genomic_DNA"/>
</dbReference>
<dbReference type="Pfam" id="PF00476">
    <property type="entry name" value="DNA_pol_A"/>
    <property type="match status" value="1"/>
</dbReference>
<dbReference type="CDD" id="cd08642">
    <property type="entry name" value="DNA_pol_A_pol_I_A"/>
    <property type="match status" value="1"/>
</dbReference>
<dbReference type="InterPro" id="IPR043502">
    <property type="entry name" value="DNA/RNA_pol_sf"/>
</dbReference>
<dbReference type="GO" id="GO:0039693">
    <property type="term" value="P:viral DNA genome replication"/>
    <property type="evidence" value="ECO:0007669"/>
    <property type="project" value="UniProtKB-KW"/>
</dbReference>
<protein>
    <submittedName>
        <fullName evidence="4">DNA polymerase I</fullName>
    </submittedName>
</protein>
<dbReference type="PANTHER" id="PTHR10133:SF27">
    <property type="entry name" value="DNA POLYMERASE NU"/>
    <property type="match status" value="1"/>
</dbReference>
<dbReference type="GO" id="GO:0003677">
    <property type="term" value="F:DNA binding"/>
    <property type="evidence" value="ECO:0007669"/>
    <property type="project" value="InterPro"/>
</dbReference>
<evidence type="ECO:0000259" key="3">
    <source>
        <dbReference type="SMART" id="SM00482"/>
    </source>
</evidence>
<name>A0A8S5LGL2_9CAUD</name>
<dbReference type="SUPFAM" id="SSF56672">
    <property type="entry name" value="DNA/RNA polymerases"/>
    <property type="match status" value="1"/>
</dbReference>
<reference evidence="4" key="1">
    <citation type="journal article" date="2021" name="Proc. Natl. Acad. Sci. U.S.A.">
        <title>A Catalog of Tens of Thousands of Viruses from Human Metagenomes Reveals Hidden Associations with Chronic Diseases.</title>
        <authorList>
            <person name="Tisza M.J."/>
            <person name="Buck C.B."/>
        </authorList>
    </citation>
    <scope>NUCLEOTIDE SEQUENCE</scope>
    <source>
        <strain evidence="4">CtFiA6</strain>
    </source>
</reference>
<accession>A0A8S5LGL2</accession>
<feature type="domain" description="DNA-directed DNA polymerase family A palm" evidence="3">
    <location>
        <begin position="371"/>
        <end position="619"/>
    </location>
</feature>
<sequence length="653" mass="73630">MIRVSIDLETFSSVDIKKAGAYAYVRSPDFEIMLAAYSINGGPVQILDFTEDDFKTGMDLLYSLIVSPEVEKCAYNATFEWLCLSKYFGHDLPLEGWACTMHHGLYLGYPGGLAAIGEAIGLPQDKRKMGVGLSLIRKFCVPRKPTKTDPRIRILPQHEPEKWQLFREYCKQDVVTEMTIKNILDAYPVPDDEMELWRLDLMINNTGVAVDEKLIEGALYCSQAVTESLMEEAKEITGLNNPKSVQQLTKWLEEETGEEVDNLRKDTVSDMIKDLDSERAVRMLEIRQELSKTSVKKYDAMKNALCDDGRIRGLLQFYGGNRTGRWAGRLVQVQNLPRNHMDMIELARDLVKAKDLDSLKMVFGNVPDTLSQLIRTAFIPAQGNKFIVADFSAIEARVIAWLSGEGWRQEVFATHGKIYEASASAMFGVPIERIKKGNPEYALRQKGKIAELALGYQGHIGALKAMGADKMGLDDNELLDIVARWRGSNKKITELWYRCENAVVSAMQTGTAQNVNGCTFRKENNFMVITLPSGRELFYVDPTLRLNEKGKWQMYYKGVDQNTKKWTDIGTYGGKIVENIVQAIARDCLANSMIKTAKKGFKIVMHIHDEMVVDSPQGGELKELTDIMAEPVPWANGLILRGDGFESLFYKKD</sequence>
<proteinExistence type="predicted"/>
<dbReference type="GO" id="GO:0006302">
    <property type="term" value="P:double-strand break repair"/>
    <property type="evidence" value="ECO:0007669"/>
    <property type="project" value="TreeGrafter"/>
</dbReference>
<dbReference type="InterPro" id="IPR002298">
    <property type="entry name" value="DNA_polymerase_A"/>
</dbReference>
<evidence type="ECO:0000256" key="2">
    <source>
        <dbReference type="ARBA" id="ARBA00023109"/>
    </source>
</evidence>
<dbReference type="GO" id="GO:0003887">
    <property type="term" value="F:DNA-directed DNA polymerase activity"/>
    <property type="evidence" value="ECO:0007669"/>
    <property type="project" value="InterPro"/>
</dbReference>
<keyword evidence="1" id="KW-0235">DNA replication</keyword>
<evidence type="ECO:0000256" key="1">
    <source>
        <dbReference type="ARBA" id="ARBA00022705"/>
    </source>
</evidence>
<evidence type="ECO:0000313" key="4">
    <source>
        <dbReference type="EMBL" id="DAD69023.1"/>
    </source>
</evidence>
<dbReference type="PANTHER" id="PTHR10133">
    <property type="entry name" value="DNA POLYMERASE I"/>
    <property type="match status" value="1"/>
</dbReference>
<keyword evidence="2" id="KW-1194">Viral DNA replication</keyword>
<dbReference type="InterPro" id="IPR001098">
    <property type="entry name" value="DNA-dir_DNA_pol_A_palm_dom"/>
</dbReference>